<keyword evidence="2" id="KW-0695">RNA-directed DNA polymerase</keyword>
<keyword evidence="2" id="KW-0808">Transferase</keyword>
<dbReference type="AlphaFoldDB" id="A0A699GY41"/>
<feature type="compositionally biased region" description="Pro residues" evidence="1">
    <location>
        <begin position="264"/>
        <end position="276"/>
    </location>
</feature>
<feature type="compositionally biased region" description="Low complexity" evidence="1">
    <location>
        <begin position="277"/>
        <end position="287"/>
    </location>
</feature>
<evidence type="ECO:0000256" key="1">
    <source>
        <dbReference type="SAM" id="MobiDB-lite"/>
    </source>
</evidence>
<sequence>MESLKRMLHVTTILSAGYLTTQQMVLNSPCLTHIKNWLVQKQTALGKDKSNPLIVDSLLKTIWSSIHHLLINEVLAIPGQTTTGVNTPRSDEDRLELMELTVFLLPSDEKVGVEVSAVDLQFWTTVAVKKVNDVTRFQVLVDKKKVVVMEATIREALRLDEAEGVECLPNEEIFAEKQVGDLSTHTTKYTSPALIQKVFANMRRVGKGFSRVKTPLFKGMLVAQEVEEGDADENVEDVNAGDAAEGDVSAANDEILTADKEPSIPSPTPPTPPPQPSQDIPSTSQVQPTPPQSPQAQQLTPQPQPQPSQDAGSLMDLLQNLLDTCTTLTRRVEHLEHDKIAQDLEITKLKQMRIDTSDDTVMDDVSNQERMIADMDAYVDVVLEEAKDVAADIVKDVQDADVEDKEAKDVKDDVVADDAKDGQDTNEEESEPAELQSKPAELQEVVDIVTTAKFITKVVTAASTTITAADVSIPAATTAAAPLTLTAAPSRRTKGVVIRDLEESTTTTSTIIHSEAKSKDKGKGIMVEEPKPLKKQAQIESCCEKVSSSKRKPQTEAQARKNMMIYLKNIVGFKMDYFKGISYDDIRLIIEAKFDSNVGFLQKTKEQINEEESRALKRINETPAEKAVKRQKLDEEVEELKRHLWIVPNNDDDVYTEATPLAQKVPVVDYEIINQNNKPYFKIKRVDEKSKKCTWSSKSQELEAVGIMWCTDNHIYNNTTDFVSREESFLNGDSPAPTRVVKGVLQPVSPTTAEQRLARKNELKAHSTLIMALPDKHQLKFNYHKDAKTLMEAIEKRRSKQIVKPELQTIVETPVANMADTHTMLELLQAPTESYEDAIVIPAILSEDFELKTTNLKNNILNLQKKFDETFSEACDRFKDLLRRCPHHGFSKLHQIDTIYNALTQSDQDSLNAATGGNLLNLTTRDALTIIENKSKVRTLRNKLVVSKVNTTTSLSPSLDITALTDIVKELVIMNKANQQAFVKAIEETCVTCGGPHPYYECLATDNNTFNASVATGT</sequence>
<gene>
    <name evidence="2" type="ORF">Tci_245509</name>
</gene>
<organism evidence="2">
    <name type="scientific">Tanacetum cinerariifolium</name>
    <name type="common">Dalmatian daisy</name>
    <name type="synonym">Chrysanthemum cinerariifolium</name>
    <dbReference type="NCBI Taxonomy" id="118510"/>
    <lineage>
        <taxon>Eukaryota</taxon>
        <taxon>Viridiplantae</taxon>
        <taxon>Streptophyta</taxon>
        <taxon>Embryophyta</taxon>
        <taxon>Tracheophyta</taxon>
        <taxon>Spermatophyta</taxon>
        <taxon>Magnoliopsida</taxon>
        <taxon>eudicotyledons</taxon>
        <taxon>Gunneridae</taxon>
        <taxon>Pentapetalae</taxon>
        <taxon>asterids</taxon>
        <taxon>campanulids</taxon>
        <taxon>Asterales</taxon>
        <taxon>Asteraceae</taxon>
        <taxon>Asteroideae</taxon>
        <taxon>Anthemideae</taxon>
        <taxon>Anthemidinae</taxon>
        <taxon>Tanacetum</taxon>
    </lineage>
</organism>
<evidence type="ECO:0000313" key="2">
    <source>
        <dbReference type="EMBL" id="GEW73533.1"/>
    </source>
</evidence>
<feature type="region of interest" description="Disordered" evidence="1">
    <location>
        <begin position="259"/>
        <end position="312"/>
    </location>
</feature>
<name>A0A699GY41_TANCI</name>
<keyword evidence="2" id="KW-0548">Nucleotidyltransferase</keyword>
<feature type="compositionally biased region" description="Basic and acidic residues" evidence="1">
    <location>
        <begin position="405"/>
        <end position="423"/>
    </location>
</feature>
<protein>
    <submittedName>
        <fullName evidence="2">Reverse transcriptase domain-containing protein</fullName>
    </submittedName>
</protein>
<comment type="caution">
    <text evidence="2">The sequence shown here is derived from an EMBL/GenBank/DDBJ whole genome shotgun (WGS) entry which is preliminary data.</text>
</comment>
<reference evidence="2" key="1">
    <citation type="journal article" date="2019" name="Sci. Rep.">
        <title>Draft genome of Tanacetum cinerariifolium, the natural source of mosquito coil.</title>
        <authorList>
            <person name="Yamashiro T."/>
            <person name="Shiraishi A."/>
            <person name="Satake H."/>
            <person name="Nakayama K."/>
        </authorList>
    </citation>
    <scope>NUCLEOTIDE SEQUENCE</scope>
</reference>
<feature type="region of interest" description="Disordered" evidence="1">
    <location>
        <begin position="402"/>
        <end position="439"/>
    </location>
</feature>
<proteinExistence type="predicted"/>
<accession>A0A699GY41</accession>
<dbReference type="GO" id="GO:0003964">
    <property type="term" value="F:RNA-directed DNA polymerase activity"/>
    <property type="evidence" value="ECO:0007669"/>
    <property type="project" value="UniProtKB-KW"/>
</dbReference>
<dbReference type="EMBL" id="BKCJ010071491">
    <property type="protein sequence ID" value="GEW73533.1"/>
    <property type="molecule type" value="Genomic_DNA"/>
</dbReference>